<dbReference type="SUPFAM" id="SSF55120">
    <property type="entry name" value="Pseudouridine synthase"/>
    <property type="match status" value="1"/>
</dbReference>
<dbReference type="PIRSF" id="PIRSF001430">
    <property type="entry name" value="tRNA_psdUrid_synth"/>
    <property type="match status" value="1"/>
</dbReference>
<dbReference type="GO" id="GO:0003723">
    <property type="term" value="F:RNA binding"/>
    <property type="evidence" value="ECO:0007669"/>
    <property type="project" value="InterPro"/>
</dbReference>
<evidence type="ECO:0000256" key="7">
    <source>
        <dbReference type="RuleBase" id="RU003792"/>
    </source>
</evidence>
<name>A0A933IF76_UNCT6</name>
<evidence type="ECO:0000256" key="6">
    <source>
        <dbReference type="PIRSR" id="PIRSR001430-2"/>
    </source>
</evidence>
<keyword evidence="2 4" id="KW-0819">tRNA processing</keyword>
<protein>
    <recommendedName>
        <fullName evidence="4">tRNA pseudouridine synthase A</fullName>
        <ecNumber evidence="4">5.4.99.12</ecNumber>
    </recommendedName>
    <alternativeName>
        <fullName evidence="4">tRNA pseudouridine(38-40) synthase</fullName>
    </alternativeName>
    <alternativeName>
        <fullName evidence="4">tRNA pseudouridylate synthase I</fullName>
    </alternativeName>
    <alternativeName>
        <fullName evidence="4">tRNA-uridine isomerase I</fullName>
    </alternativeName>
</protein>
<dbReference type="Gene3D" id="3.30.70.660">
    <property type="entry name" value="Pseudouridine synthase I, catalytic domain, C-terminal subdomain"/>
    <property type="match status" value="1"/>
</dbReference>
<evidence type="ECO:0000313" key="10">
    <source>
        <dbReference type="Proteomes" id="UP000736328"/>
    </source>
</evidence>
<evidence type="ECO:0000313" key="9">
    <source>
        <dbReference type="EMBL" id="MBI4727328.1"/>
    </source>
</evidence>
<dbReference type="PANTHER" id="PTHR11142:SF0">
    <property type="entry name" value="TRNA PSEUDOURIDINE SYNTHASE-LIKE 1"/>
    <property type="match status" value="1"/>
</dbReference>
<dbReference type="AlphaFoldDB" id="A0A933IF76"/>
<feature type="binding site" evidence="4 6">
    <location>
        <position position="114"/>
    </location>
    <ligand>
        <name>substrate</name>
    </ligand>
</feature>
<evidence type="ECO:0000256" key="4">
    <source>
        <dbReference type="HAMAP-Rule" id="MF_00171"/>
    </source>
</evidence>
<comment type="caution">
    <text evidence="4">Lacks conserved residue(s) required for the propagation of feature annotation.</text>
</comment>
<dbReference type="InterPro" id="IPR020095">
    <property type="entry name" value="PsdUridine_synth_TruA_C"/>
</dbReference>
<dbReference type="GO" id="GO:0031119">
    <property type="term" value="P:tRNA pseudouridine synthesis"/>
    <property type="evidence" value="ECO:0007669"/>
    <property type="project" value="UniProtKB-UniRule"/>
</dbReference>
<dbReference type="InterPro" id="IPR020097">
    <property type="entry name" value="PsdUridine_synth_TruA_a/b_dom"/>
</dbReference>
<evidence type="ECO:0000256" key="1">
    <source>
        <dbReference type="ARBA" id="ARBA00009375"/>
    </source>
</evidence>
<keyword evidence="3 4" id="KW-0413">Isomerase</keyword>
<dbReference type="EC" id="5.4.99.12" evidence="4"/>
<comment type="function">
    <text evidence="4">Formation of pseudouridine at positions 38, 39 and 40 in the anticodon stem and loop of transfer RNAs.</text>
</comment>
<dbReference type="EMBL" id="JACQXR010000117">
    <property type="protein sequence ID" value="MBI4727328.1"/>
    <property type="molecule type" value="Genomic_DNA"/>
</dbReference>
<dbReference type="InterPro" id="IPR001406">
    <property type="entry name" value="PsdUridine_synth_TruA"/>
</dbReference>
<gene>
    <name evidence="4 9" type="primary">truA</name>
    <name evidence="9" type="ORF">HY768_08955</name>
</gene>
<reference evidence="9" key="1">
    <citation type="submission" date="2020-07" db="EMBL/GenBank/DDBJ databases">
        <title>Huge and variable diversity of episymbiotic CPR bacteria and DPANN archaea in groundwater ecosystems.</title>
        <authorList>
            <person name="He C.Y."/>
            <person name="Keren R."/>
            <person name="Whittaker M."/>
            <person name="Farag I.F."/>
            <person name="Doudna J."/>
            <person name="Cate J.H.D."/>
            <person name="Banfield J.F."/>
        </authorList>
    </citation>
    <scope>NUCLEOTIDE SEQUENCE</scope>
    <source>
        <strain evidence="9">NC_groundwater_1520_Pr4_B-0.1um_53_5</strain>
    </source>
</reference>
<organism evidence="9 10">
    <name type="scientific">candidate division TA06 bacterium</name>
    <dbReference type="NCBI Taxonomy" id="2250710"/>
    <lineage>
        <taxon>Bacteria</taxon>
        <taxon>Bacteria division TA06</taxon>
    </lineage>
</organism>
<dbReference type="CDD" id="cd02570">
    <property type="entry name" value="PseudoU_synth_EcTruA"/>
    <property type="match status" value="1"/>
</dbReference>
<evidence type="ECO:0000256" key="2">
    <source>
        <dbReference type="ARBA" id="ARBA00022694"/>
    </source>
</evidence>
<dbReference type="InterPro" id="IPR020103">
    <property type="entry name" value="PsdUridine_synth_cat_dom_sf"/>
</dbReference>
<dbReference type="Gene3D" id="3.30.70.580">
    <property type="entry name" value="Pseudouridine synthase I, catalytic domain, N-terminal subdomain"/>
    <property type="match status" value="1"/>
</dbReference>
<dbReference type="PANTHER" id="PTHR11142">
    <property type="entry name" value="PSEUDOURIDYLATE SYNTHASE"/>
    <property type="match status" value="1"/>
</dbReference>
<feature type="domain" description="Pseudouridine synthase I TruA alpha/beta" evidence="8">
    <location>
        <begin position="13"/>
        <end position="108"/>
    </location>
</feature>
<dbReference type="GO" id="GO:0160147">
    <property type="term" value="F:tRNA pseudouridine(38-40) synthase activity"/>
    <property type="evidence" value="ECO:0007669"/>
    <property type="project" value="UniProtKB-EC"/>
</dbReference>
<comment type="subunit">
    <text evidence="4">Homodimer.</text>
</comment>
<evidence type="ECO:0000256" key="5">
    <source>
        <dbReference type="PIRSR" id="PIRSR001430-1"/>
    </source>
</evidence>
<evidence type="ECO:0000259" key="8">
    <source>
        <dbReference type="Pfam" id="PF01416"/>
    </source>
</evidence>
<dbReference type="InterPro" id="IPR020094">
    <property type="entry name" value="TruA/RsuA/RluB/E/F_N"/>
</dbReference>
<dbReference type="Pfam" id="PF01416">
    <property type="entry name" value="PseudoU_synth_1"/>
    <property type="match status" value="2"/>
</dbReference>
<dbReference type="HAMAP" id="MF_00171">
    <property type="entry name" value="TruA"/>
    <property type="match status" value="1"/>
</dbReference>
<dbReference type="Proteomes" id="UP000736328">
    <property type="component" value="Unassembled WGS sequence"/>
</dbReference>
<proteinExistence type="inferred from homology"/>
<comment type="similarity">
    <text evidence="1 4 7">Belongs to the tRNA pseudouridine synthase TruA family.</text>
</comment>
<dbReference type="FunFam" id="3.30.70.580:FF:000001">
    <property type="entry name" value="tRNA pseudouridine synthase A"/>
    <property type="match status" value="1"/>
</dbReference>
<accession>A0A933IF76</accession>
<feature type="active site" description="Nucleophile" evidence="4 5">
    <location>
        <position position="56"/>
    </location>
</feature>
<evidence type="ECO:0000256" key="3">
    <source>
        <dbReference type="ARBA" id="ARBA00023235"/>
    </source>
</evidence>
<dbReference type="NCBIfam" id="TIGR00071">
    <property type="entry name" value="hisT_truA"/>
    <property type="match status" value="1"/>
</dbReference>
<feature type="domain" description="Pseudouridine synthase I TruA alpha/beta" evidence="8">
    <location>
        <begin position="146"/>
        <end position="246"/>
    </location>
</feature>
<comment type="caution">
    <text evidence="9">The sequence shown here is derived from an EMBL/GenBank/DDBJ whole genome shotgun (WGS) entry which is preliminary data.</text>
</comment>
<comment type="catalytic activity">
    <reaction evidence="4 7">
        <text>uridine(38/39/40) in tRNA = pseudouridine(38/39/40) in tRNA</text>
        <dbReference type="Rhea" id="RHEA:22376"/>
        <dbReference type="Rhea" id="RHEA-COMP:10085"/>
        <dbReference type="Rhea" id="RHEA-COMP:10087"/>
        <dbReference type="ChEBI" id="CHEBI:65314"/>
        <dbReference type="ChEBI" id="CHEBI:65315"/>
        <dbReference type="EC" id="5.4.99.12"/>
    </reaction>
</comment>
<sequence length="246" mass="27338">MKNKLRNIKLLLEYDGTAFAGWQVQPEQRTVQGVLEPALSRMTGEKVSLLGSGRTDAGVHASGQVANFRTETDIPLKAFCLGLNAIIPDDVAVLKTEEADPGFNSRFDARSRSYRYQIITRRSPLNERFAWAITYPIDQNILPGLCQIILGRHDFTSFASAQAEVNNFLVEVTMAEWTLSEGSLVFQIEANRFLHNMVRIIVGSMIDAARGHLKPEDLKKILEAKDRTLAGKTAPACGLCLVKVEY</sequence>